<evidence type="ECO:0000313" key="2">
    <source>
        <dbReference type="Proteomes" id="UP001596550"/>
    </source>
</evidence>
<organism evidence="1 2">
    <name type="scientific">Chryseobacterium zhengzhouense</name>
    <dbReference type="NCBI Taxonomy" id="1636086"/>
    <lineage>
        <taxon>Bacteria</taxon>
        <taxon>Pseudomonadati</taxon>
        <taxon>Bacteroidota</taxon>
        <taxon>Flavobacteriia</taxon>
        <taxon>Flavobacteriales</taxon>
        <taxon>Weeksellaceae</taxon>
        <taxon>Chryseobacterium group</taxon>
        <taxon>Chryseobacterium</taxon>
    </lineage>
</organism>
<dbReference type="Proteomes" id="UP001596550">
    <property type="component" value="Unassembled WGS sequence"/>
</dbReference>
<dbReference type="RefSeq" id="WP_378177841.1">
    <property type="nucleotide sequence ID" value="NZ_JBHTCR010000004.1"/>
</dbReference>
<sequence length="159" mass="18572">MELTTDILRESALNMDFNISRLKIIIDGINNATKNLYNNELAIDWYGIIDEKKESESIYRLAILAFEDYIESTINSFLEKNNSNYDIINSNVDLIITLAKLITSKTENHDESLKKFNLNINNYPIYNGIILLNKNKNLNEIIDILVKWRIDLIHFVYPQ</sequence>
<protein>
    <submittedName>
        <fullName evidence="1">Uncharacterized protein</fullName>
    </submittedName>
</protein>
<keyword evidence="2" id="KW-1185">Reference proteome</keyword>
<dbReference type="EMBL" id="JBHTCR010000004">
    <property type="protein sequence ID" value="MFC7347084.1"/>
    <property type="molecule type" value="Genomic_DNA"/>
</dbReference>
<gene>
    <name evidence="1" type="ORF">ACFQO9_10190</name>
</gene>
<name>A0ABW2LWY6_9FLAO</name>
<evidence type="ECO:0000313" key="1">
    <source>
        <dbReference type="EMBL" id="MFC7347084.1"/>
    </source>
</evidence>
<reference evidence="2" key="1">
    <citation type="journal article" date="2019" name="Int. J. Syst. Evol. Microbiol.">
        <title>The Global Catalogue of Microorganisms (GCM) 10K type strain sequencing project: providing services to taxonomists for standard genome sequencing and annotation.</title>
        <authorList>
            <consortium name="The Broad Institute Genomics Platform"/>
            <consortium name="The Broad Institute Genome Sequencing Center for Infectious Disease"/>
            <person name="Wu L."/>
            <person name="Ma J."/>
        </authorList>
    </citation>
    <scope>NUCLEOTIDE SEQUENCE [LARGE SCALE GENOMIC DNA]</scope>
    <source>
        <strain evidence="2">CCUG 54781</strain>
    </source>
</reference>
<comment type="caution">
    <text evidence="1">The sequence shown here is derived from an EMBL/GenBank/DDBJ whole genome shotgun (WGS) entry which is preliminary data.</text>
</comment>
<accession>A0ABW2LWY6</accession>
<proteinExistence type="predicted"/>